<evidence type="ECO:0000256" key="11">
    <source>
        <dbReference type="ARBA" id="ARBA00022989"/>
    </source>
</evidence>
<feature type="transmembrane region" description="Helical" evidence="14">
    <location>
        <begin position="1211"/>
        <end position="1229"/>
    </location>
</feature>
<feature type="transmembrane region" description="Helical" evidence="14">
    <location>
        <begin position="1082"/>
        <end position="1110"/>
    </location>
</feature>
<dbReference type="Pfam" id="PF12906">
    <property type="entry name" value="RINGv"/>
    <property type="match status" value="1"/>
</dbReference>
<dbReference type="eggNOG" id="KOG1609">
    <property type="taxonomic scope" value="Eukaryota"/>
</dbReference>
<keyword evidence="17" id="KW-1185">Reference proteome</keyword>
<dbReference type="OrthoDB" id="264354at2759"/>
<evidence type="ECO:0000256" key="2">
    <source>
        <dbReference type="ARBA" id="ARBA00004141"/>
    </source>
</evidence>
<feature type="transmembrane region" description="Helical" evidence="14">
    <location>
        <begin position="724"/>
        <end position="744"/>
    </location>
</feature>
<dbReference type="GO" id="GO:0008270">
    <property type="term" value="F:zinc ion binding"/>
    <property type="evidence" value="ECO:0007669"/>
    <property type="project" value="UniProtKB-KW"/>
</dbReference>
<evidence type="ECO:0000256" key="8">
    <source>
        <dbReference type="ARBA" id="ARBA00022771"/>
    </source>
</evidence>
<evidence type="ECO:0000313" key="16">
    <source>
        <dbReference type="EMBL" id="EPB91457.1"/>
    </source>
</evidence>
<dbReference type="Pfam" id="PF23113">
    <property type="entry name" value="MARCHF6_C"/>
    <property type="match status" value="1"/>
</dbReference>
<dbReference type="FunCoup" id="S2JSL8">
    <property type="interactions" value="656"/>
</dbReference>
<dbReference type="InterPro" id="IPR013083">
    <property type="entry name" value="Znf_RING/FYVE/PHD"/>
</dbReference>
<evidence type="ECO:0000256" key="9">
    <source>
        <dbReference type="ARBA" id="ARBA00022786"/>
    </source>
</evidence>
<evidence type="ECO:0000256" key="3">
    <source>
        <dbReference type="ARBA" id="ARBA00004906"/>
    </source>
</evidence>
<dbReference type="STRING" id="1220926.S2JSL8"/>
<feature type="transmembrane region" description="Helical" evidence="14">
    <location>
        <begin position="672"/>
        <end position="695"/>
    </location>
</feature>
<dbReference type="GO" id="GO:0036503">
    <property type="term" value="P:ERAD pathway"/>
    <property type="evidence" value="ECO:0007669"/>
    <property type="project" value="TreeGrafter"/>
</dbReference>
<evidence type="ECO:0000256" key="5">
    <source>
        <dbReference type="ARBA" id="ARBA00022679"/>
    </source>
</evidence>
<evidence type="ECO:0000259" key="15">
    <source>
        <dbReference type="PROSITE" id="PS51292"/>
    </source>
</evidence>
<dbReference type="InParanoid" id="S2JSL8"/>
<dbReference type="FunFam" id="3.30.40.10:FF:000287">
    <property type="entry name" value="RING finger membrane protein"/>
    <property type="match status" value="1"/>
</dbReference>
<evidence type="ECO:0000256" key="7">
    <source>
        <dbReference type="ARBA" id="ARBA00022723"/>
    </source>
</evidence>
<protein>
    <recommendedName>
        <fullName evidence="4">RING-type E3 ubiquitin transferase</fullName>
        <ecNumber evidence="4">2.3.2.27</ecNumber>
    </recommendedName>
</protein>
<comment type="catalytic activity">
    <reaction evidence="1">
        <text>S-ubiquitinyl-[E2 ubiquitin-conjugating enzyme]-L-cysteine + [acceptor protein]-L-lysine = [E2 ubiquitin-conjugating enzyme]-L-cysteine + N(6)-ubiquitinyl-[acceptor protein]-L-lysine.</text>
        <dbReference type="EC" id="2.3.2.27"/>
    </reaction>
</comment>
<proteinExistence type="predicted"/>
<comment type="subcellular location">
    <subcellularLocation>
        <location evidence="2">Membrane</location>
        <topology evidence="2">Multi-pass membrane protein</topology>
    </subcellularLocation>
</comment>
<organism evidence="16 17">
    <name type="scientific">Mucor circinelloides f. circinelloides (strain 1006PhL)</name>
    <name type="common">Mucormycosis agent</name>
    <name type="synonym">Calyptromyces circinelloides</name>
    <dbReference type="NCBI Taxonomy" id="1220926"/>
    <lineage>
        <taxon>Eukaryota</taxon>
        <taxon>Fungi</taxon>
        <taxon>Fungi incertae sedis</taxon>
        <taxon>Mucoromycota</taxon>
        <taxon>Mucoromycotina</taxon>
        <taxon>Mucoromycetes</taxon>
        <taxon>Mucorales</taxon>
        <taxon>Mucorineae</taxon>
        <taxon>Mucoraceae</taxon>
        <taxon>Mucor</taxon>
    </lineage>
</organism>
<evidence type="ECO:0000256" key="6">
    <source>
        <dbReference type="ARBA" id="ARBA00022692"/>
    </source>
</evidence>
<dbReference type="PANTHER" id="PTHR13145">
    <property type="entry name" value="SSM4 PROTEIN"/>
    <property type="match status" value="1"/>
</dbReference>
<evidence type="ECO:0000256" key="1">
    <source>
        <dbReference type="ARBA" id="ARBA00000900"/>
    </source>
</evidence>
<dbReference type="CDD" id="cd16702">
    <property type="entry name" value="RING_CH-C4HC3_MARCH6"/>
    <property type="match status" value="1"/>
</dbReference>
<gene>
    <name evidence="16" type="ORF">HMPREF1544_01780</name>
</gene>
<feature type="transmembrane region" description="Helical" evidence="14">
    <location>
        <begin position="461"/>
        <end position="487"/>
    </location>
</feature>
<keyword evidence="8" id="KW-0863">Zinc-finger</keyword>
<comment type="pathway">
    <text evidence="3">Protein modification; protein ubiquitination.</text>
</comment>
<dbReference type="GO" id="GO:0061630">
    <property type="term" value="F:ubiquitin protein ligase activity"/>
    <property type="evidence" value="ECO:0007669"/>
    <property type="project" value="UniProtKB-EC"/>
</dbReference>
<dbReference type="PROSITE" id="PS51292">
    <property type="entry name" value="ZF_RING_CH"/>
    <property type="match status" value="1"/>
</dbReference>
<dbReference type="VEuPathDB" id="FungiDB:HMPREF1544_01780"/>
<feature type="transmembrane region" description="Helical" evidence="14">
    <location>
        <begin position="85"/>
        <end position="105"/>
    </location>
</feature>
<dbReference type="Gene3D" id="3.30.40.10">
    <property type="entry name" value="Zinc/RING finger domain, C3HC4 (zinc finger)"/>
    <property type="match status" value="1"/>
</dbReference>
<evidence type="ECO:0000256" key="4">
    <source>
        <dbReference type="ARBA" id="ARBA00012483"/>
    </source>
</evidence>
<dbReference type="InterPro" id="IPR011016">
    <property type="entry name" value="Znf_RING-CH"/>
</dbReference>
<dbReference type="AlphaFoldDB" id="S2JSL8"/>
<keyword evidence="10" id="KW-0862">Zinc</keyword>
<dbReference type="InterPro" id="IPR056521">
    <property type="entry name" value="MARCHF6-like_C"/>
</dbReference>
<evidence type="ECO:0000256" key="14">
    <source>
        <dbReference type="SAM" id="Phobius"/>
    </source>
</evidence>
<dbReference type="GO" id="GO:0005789">
    <property type="term" value="C:endoplasmic reticulum membrane"/>
    <property type="evidence" value="ECO:0007669"/>
    <property type="project" value="TreeGrafter"/>
</dbReference>
<dbReference type="SUPFAM" id="SSF57850">
    <property type="entry name" value="RING/U-box"/>
    <property type="match status" value="1"/>
</dbReference>
<feature type="transmembrane region" description="Helical" evidence="14">
    <location>
        <begin position="1171"/>
        <end position="1191"/>
    </location>
</feature>
<feature type="region of interest" description="Disordered" evidence="13">
    <location>
        <begin position="398"/>
        <end position="434"/>
    </location>
</feature>
<keyword evidence="7" id="KW-0479">Metal-binding</keyword>
<accession>S2JSL8</accession>
<name>S2JSL8_MUCC1</name>
<feature type="transmembrane region" description="Helical" evidence="14">
    <location>
        <begin position="824"/>
        <end position="843"/>
    </location>
</feature>
<feature type="transmembrane region" description="Helical" evidence="14">
    <location>
        <begin position="1028"/>
        <end position="1049"/>
    </location>
</feature>
<dbReference type="EMBL" id="KE123909">
    <property type="protein sequence ID" value="EPB91457.1"/>
    <property type="molecule type" value="Genomic_DNA"/>
</dbReference>
<dbReference type="OMA" id="VGTCYMF"/>
<feature type="transmembrane region" description="Helical" evidence="14">
    <location>
        <begin position="985"/>
        <end position="1008"/>
    </location>
</feature>
<reference evidence="17" key="1">
    <citation type="submission" date="2013-05" db="EMBL/GenBank/DDBJ databases">
        <title>The Genome sequence of Mucor circinelloides f. circinelloides 1006PhL.</title>
        <authorList>
            <consortium name="The Broad Institute Genomics Platform"/>
            <person name="Cuomo C."/>
            <person name="Earl A."/>
            <person name="Findley K."/>
            <person name="Lee S.C."/>
            <person name="Walker B."/>
            <person name="Young S."/>
            <person name="Zeng Q."/>
            <person name="Gargeya S."/>
            <person name="Fitzgerald M."/>
            <person name="Haas B."/>
            <person name="Abouelleil A."/>
            <person name="Allen A.W."/>
            <person name="Alvarado L."/>
            <person name="Arachchi H.M."/>
            <person name="Berlin A.M."/>
            <person name="Chapman S.B."/>
            <person name="Gainer-Dewar J."/>
            <person name="Goldberg J."/>
            <person name="Griggs A."/>
            <person name="Gujja S."/>
            <person name="Hansen M."/>
            <person name="Howarth C."/>
            <person name="Imamovic A."/>
            <person name="Ireland A."/>
            <person name="Larimer J."/>
            <person name="McCowan C."/>
            <person name="Murphy C."/>
            <person name="Pearson M."/>
            <person name="Poon T.W."/>
            <person name="Priest M."/>
            <person name="Roberts A."/>
            <person name="Saif S."/>
            <person name="Shea T."/>
            <person name="Sisk P."/>
            <person name="Sykes S."/>
            <person name="Wortman J."/>
            <person name="Nusbaum C."/>
            <person name="Birren B."/>
        </authorList>
    </citation>
    <scope>NUCLEOTIDE SEQUENCE [LARGE SCALE GENOMIC DNA]</scope>
    <source>
        <strain evidence="17">1006PhL</strain>
    </source>
</reference>
<dbReference type="Proteomes" id="UP000014254">
    <property type="component" value="Unassembled WGS sequence"/>
</dbReference>
<feature type="transmembrane region" description="Helical" evidence="14">
    <location>
        <begin position="782"/>
        <end position="804"/>
    </location>
</feature>
<keyword evidence="11 14" id="KW-1133">Transmembrane helix</keyword>
<keyword evidence="9" id="KW-0833">Ubl conjugation pathway</keyword>
<dbReference type="EC" id="2.3.2.27" evidence="4"/>
<dbReference type="PANTHER" id="PTHR13145:SF0">
    <property type="entry name" value="E3 UBIQUITIN-PROTEIN LIGASE MARCHF6"/>
    <property type="match status" value="1"/>
</dbReference>
<feature type="transmembrane region" description="Helical" evidence="14">
    <location>
        <begin position="1122"/>
        <end position="1142"/>
    </location>
</feature>
<feature type="region of interest" description="Disordered" evidence="13">
    <location>
        <begin position="354"/>
        <end position="381"/>
    </location>
</feature>
<keyword evidence="12 14" id="KW-0472">Membrane</keyword>
<sequence>MEEEEEICRVCRSEGTPEQPLFHPCKCAGSIRHVHQDCLIEWLTHSRKKYCELCEHPFTFTPVYRQDMPDVLPPRLFIQQLRKKLAFAITTTLRAILVSCIWLILLPYFTIWIWRLYFFLGANLSKHLSRLQHMKQQFGFSKKNDSASMILDLALGDDADGILGNETMLIAPTWFEEYKSRFSLQTFLADCFEGQIITCVVVVIFVAVFLLREWIVQNIPMDAPIIEDEEVVEMEEQGDQEAIQQPQQAQPVDNLFDNHWDHQHQPIDLDQGPPSPVAAAWLDQDEPSTSNGAFFFNDNHIKPTRATSMPPTLSATSSFYDNDEGYNGSSPLGINEPLENRRSASMEPYIDTTLSDHRDGATGSTSTAVARGHPPNAPRLRHAEAPRPMIRPIFEELEDEEEEPQRPAQVQAPAAPVNEARPQQAANDADDDDENIEEFEGVLEAIGMQGSLWSLLQNCALMGLLIALSLGAAVWMPYLIGMLFIMIETLDAVRIPLKLTRMITDPVVDFLFYVCTDYIGPWLSDVYVQHLQSYWIAFSTSSLSQKIAVAFMHVFNYIFDHGLLLSDSSSARLTATIPASPAETASSNIILSVAKFINETEPILESAFHRYQSLATGQTALDRFACISVGYIIVTIVSCWYLARSANNNNNNNMAAAALGRTAQEAIRHQGIIFKVGMFITIELVMFPIVCGFLLDLSTLPLFKSASFVSRAVYLKSHPVSSVFLHWFLGTGFMFLFAVLVTLCRDIVRPGVMWFIRDPNDPQFHPIREIVERPIFFQFKKIGASALIYLTVIIVGVGGVVHFIDTVAGQILPLRWNLSVPLSVVPVDLIIIHVGIPAIVRYFKPKQTIKQLFVKWITFTCRQLRLSSFMFGGRKADEEGTLVYHNWIAWLKRTKPTHYPADGTIDDVIGSQVSYLWEGQLLRVPRHDSVPIIERRRMLVPVDHVTLEPLDENERRLGHPAASAPGGDEVNTVIVYSPPHFKERVLLFVGFMWLSTSMFFCTITVLPVLLGRYIFEHGFHVENQVHDIYSFVLGGCIMLFTGALLLQCYQSIKDIASQSTWSDITLSAWNQAKKWTLWMYRWTFFVAAFGVLVPFSFGILIELYLVLPFINLGKDAPSIEVLPMWAAGFVCQVIMHGLIQVIPNNRIKEILDDVFQGGINEMKIETCCIKLLGPLLFVAMNASCLPFLPAYINVKILGNNLERNDELTMKLLQMAYPLALVGVGGYYLGKVGSRFRTRLVQNIREDNYLIGRTLHNLDQ</sequence>
<evidence type="ECO:0000256" key="10">
    <source>
        <dbReference type="ARBA" id="ARBA00022833"/>
    </source>
</evidence>
<feature type="transmembrane region" description="Helical" evidence="14">
    <location>
        <begin position="187"/>
        <end position="211"/>
    </location>
</feature>
<keyword evidence="5" id="KW-0808">Transferase</keyword>
<keyword evidence="6 14" id="KW-0812">Transmembrane</keyword>
<evidence type="ECO:0000313" key="17">
    <source>
        <dbReference type="Proteomes" id="UP000014254"/>
    </source>
</evidence>
<feature type="compositionally biased region" description="Low complexity" evidence="13">
    <location>
        <begin position="406"/>
        <end position="420"/>
    </location>
</feature>
<evidence type="ECO:0000256" key="12">
    <source>
        <dbReference type="ARBA" id="ARBA00023136"/>
    </source>
</evidence>
<dbReference type="SMART" id="SM00744">
    <property type="entry name" value="RINGv"/>
    <property type="match status" value="1"/>
</dbReference>
<feature type="domain" description="RING-CH-type" evidence="15">
    <location>
        <begin position="1"/>
        <end position="61"/>
    </location>
</feature>
<evidence type="ECO:0000256" key="13">
    <source>
        <dbReference type="SAM" id="MobiDB-lite"/>
    </source>
</evidence>